<feature type="compositionally biased region" description="Polar residues" evidence="2">
    <location>
        <begin position="1"/>
        <end position="10"/>
    </location>
</feature>
<feature type="compositionally biased region" description="Polar residues" evidence="2">
    <location>
        <begin position="17"/>
        <end position="26"/>
    </location>
</feature>
<evidence type="ECO:0000256" key="2">
    <source>
        <dbReference type="SAM" id="MobiDB-lite"/>
    </source>
</evidence>
<gene>
    <name evidence="3" type="ORF">ECRASSUSDP1_LOCUS8395</name>
</gene>
<keyword evidence="1" id="KW-0175">Coiled coil</keyword>
<comment type="caution">
    <text evidence="3">The sequence shown here is derived from an EMBL/GenBank/DDBJ whole genome shotgun (WGS) entry which is preliminary data.</text>
</comment>
<proteinExistence type="predicted"/>
<dbReference type="Proteomes" id="UP001295684">
    <property type="component" value="Unassembled WGS sequence"/>
</dbReference>
<sequence>MKLSWESNQKFIKRISKQNPSNPSDLSSDKRKRPNSKHASRSKRKDYMLPQKFSIKNDHNFMNRSCSSRNIMSVYPPQDGTSKTNKTYSKIVSKYPNTSKQSDRIKELKKENKRLKKMLDKAENKYKAVEKYIQVLMSKSDFKKLTKLRGNNLSFADDKKIKPLFVDKQISIKSKSKSPNKFKVEKIYLPTGGKTHIITDLNNSAKKSNSHVNLLERSTNKDRPRGKISLSSSMRRINNFNPSVSNSYSRGKGSIDYLNTIRREADMSTNANSNNENTFQAIISAYQQKERLWVKEKHEMQIELKCLREELKAIRIFLCEQDPIEKNIDSQVKDIVPAFIRACNVPLSDEDEPARSDKKAPKRLVIKKPSISKNEILHQRTPVEQQKKRMVKQFYHPGSLDMSSSPFTDSMGVASTGKNMNDVVISHCKKKIGAHKVISTKAFKGYNQTMNSVKMKR</sequence>
<feature type="compositionally biased region" description="Basic residues" evidence="2">
    <location>
        <begin position="30"/>
        <end position="44"/>
    </location>
</feature>
<name>A0AAD1UDE0_EUPCR</name>
<keyword evidence="4" id="KW-1185">Reference proteome</keyword>
<evidence type="ECO:0000313" key="4">
    <source>
        <dbReference type="Proteomes" id="UP001295684"/>
    </source>
</evidence>
<organism evidence="3 4">
    <name type="scientific">Euplotes crassus</name>
    <dbReference type="NCBI Taxonomy" id="5936"/>
    <lineage>
        <taxon>Eukaryota</taxon>
        <taxon>Sar</taxon>
        <taxon>Alveolata</taxon>
        <taxon>Ciliophora</taxon>
        <taxon>Intramacronucleata</taxon>
        <taxon>Spirotrichea</taxon>
        <taxon>Hypotrichia</taxon>
        <taxon>Euplotida</taxon>
        <taxon>Euplotidae</taxon>
        <taxon>Moneuplotes</taxon>
    </lineage>
</organism>
<dbReference type="EMBL" id="CAMPGE010008213">
    <property type="protein sequence ID" value="CAI2367118.1"/>
    <property type="molecule type" value="Genomic_DNA"/>
</dbReference>
<dbReference type="AlphaFoldDB" id="A0AAD1UDE0"/>
<protein>
    <submittedName>
        <fullName evidence="3">Uncharacterized protein</fullName>
    </submittedName>
</protein>
<feature type="region of interest" description="Disordered" evidence="2">
    <location>
        <begin position="1"/>
        <end position="49"/>
    </location>
</feature>
<accession>A0AAD1UDE0</accession>
<feature type="coiled-coil region" evidence="1">
    <location>
        <begin position="98"/>
        <end position="139"/>
    </location>
</feature>
<evidence type="ECO:0000256" key="1">
    <source>
        <dbReference type="SAM" id="Coils"/>
    </source>
</evidence>
<reference evidence="3" key="1">
    <citation type="submission" date="2023-07" db="EMBL/GenBank/DDBJ databases">
        <authorList>
            <consortium name="AG Swart"/>
            <person name="Singh M."/>
            <person name="Singh A."/>
            <person name="Seah K."/>
            <person name="Emmerich C."/>
        </authorList>
    </citation>
    <scope>NUCLEOTIDE SEQUENCE</scope>
    <source>
        <strain evidence="3">DP1</strain>
    </source>
</reference>
<evidence type="ECO:0000313" key="3">
    <source>
        <dbReference type="EMBL" id="CAI2367118.1"/>
    </source>
</evidence>